<dbReference type="PRINTS" id="PR01874">
    <property type="entry name" value="DNAREPAIRADA"/>
</dbReference>
<dbReference type="InterPro" id="IPR004504">
    <property type="entry name" value="DNA_repair_RadA"/>
</dbReference>
<dbReference type="GO" id="GO:0016787">
    <property type="term" value="F:hydrolase activity"/>
    <property type="evidence" value="ECO:0007669"/>
    <property type="project" value="UniProtKB-KW"/>
</dbReference>
<dbReference type="InterPro" id="IPR003593">
    <property type="entry name" value="AAA+_ATPase"/>
</dbReference>
<dbReference type="Gene3D" id="3.40.50.300">
    <property type="entry name" value="P-loop containing nucleotide triphosphate hydrolases"/>
    <property type="match status" value="1"/>
</dbReference>
<organism evidence="15 16">
    <name type="scientific">Candidatus Avelusimicrobium gallicola</name>
    <dbReference type="NCBI Taxonomy" id="2562704"/>
    <lineage>
        <taxon>Bacteria</taxon>
        <taxon>Pseudomonadati</taxon>
        <taxon>Elusimicrobiota</taxon>
        <taxon>Elusimicrobia</taxon>
        <taxon>Elusimicrobiales</taxon>
        <taxon>Elusimicrobiaceae</taxon>
        <taxon>Candidatus Avelusimicrobium</taxon>
    </lineage>
</organism>
<evidence type="ECO:0000256" key="1">
    <source>
        <dbReference type="ARBA" id="ARBA00022723"/>
    </source>
</evidence>
<dbReference type="SUPFAM" id="SSF52540">
    <property type="entry name" value="P-loop containing nucleoside triphosphate hydrolases"/>
    <property type="match status" value="1"/>
</dbReference>
<dbReference type="InterPro" id="IPR027417">
    <property type="entry name" value="P-loop_NTPase"/>
</dbReference>
<evidence type="ECO:0000256" key="8">
    <source>
        <dbReference type="ARBA" id="ARBA00023016"/>
    </source>
</evidence>
<reference evidence="16" key="1">
    <citation type="submission" date="2017-04" db="EMBL/GenBank/DDBJ databases">
        <title>Function of individual gut microbiota members based on whole genome sequencing of pure cultures obtained from chicken caecum.</title>
        <authorList>
            <person name="Medvecky M."/>
            <person name="Cejkova D."/>
            <person name="Polansky O."/>
            <person name="Karasova D."/>
            <person name="Kubasova T."/>
            <person name="Cizek A."/>
            <person name="Rychlik I."/>
        </authorList>
    </citation>
    <scope>NUCLEOTIDE SEQUENCE [LARGE SCALE GENOMIC DNA]</scope>
    <source>
        <strain evidence="16">An273</strain>
    </source>
</reference>
<dbReference type="Pfam" id="PF18073">
    <property type="entry name" value="Zn_ribbon_LapB"/>
    <property type="match status" value="1"/>
</dbReference>
<dbReference type="NCBIfam" id="TIGR00416">
    <property type="entry name" value="sms"/>
    <property type="match status" value="1"/>
</dbReference>
<dbReference type="GO" id="GO:0140664">
    <property type="term" value="F:ATP-dependent DNA damage sensor activity"/>
    <property type="evidence" value="ECO:0007669"/>
    <property type="project" value="InterPro"/>
</dbReference>
<protein>
    <recommendedName>
        <fullName evidence="11 12">DNA repair protein RadA</fullName>
    </recommendedName>
</protein>
<evidence type="ECO:0000256" key="6">
    <source>
        <dbReference type="ARBA" id="ARBA00022833"/>
    </source>
</evidence>
<dbReference type="InterPro" id="IPR020588">
    <property type="entry name" value="RecA_ATP-bd"/>
</dbReference>
<dbReference type="AlphaFoldDB" id="A0A1Y4DE83"/>
<sequence length="455" mass="50009">MKFKTVFVCQKCGYESPKWAGKCPDCGEWNTLVEEVKQQESKKAPARTRSFTDFSSEVVKLSESKSVQEPRIQTHIPEFDRLLGGGLVRGQLTLLAGAPGIGKSTLMLQVAAELSKTLKVLYISGEESIGQISGRARRLQVQGENIFLLCETDIQKIVESVEQVNPEVLILDSIQTVYHPEFTSSAGTVAQVRECTSELVRLCKPKGIITFVLGHVTKDGELAGPKILEHMVDCVLYFDTEKDNVLRLLRPHKNRFGSTSEIGLFKMTSAGLESVENASEYFAQTSRDRALKGRAYSLAAEGSRPLLTEVQALVSPTRYPFPRRVATGVDLNRCLMLFAALEKHIGLPLDNKDIFVSLTGGVKLKDPALDLAVCAAVISSCRDIPIAPDSVFMAEVGILGQVAKVPLLDRRLEEAQRLGFKKAFCAPVSKTEKQKLQTLSLCELADLNALALKLR</sequence>
<evidence type="ECO:0000256" key="5">
    <source>
        <dbReference type="ARBA" id="ARBA00022801"/>
    </source>
</evidence>
<evidence type="ECO:0000256" key="2">
    <source>
        <dbReference type="ARBA" id="ARBA00022741"/>
    </source>
</evidence>
<dbReference type="PROSITE" id="PS50162">
    <property type="entry name" value="RECA_2"/>
    <property type="match status" value="1"/>
</dbReference>
<dbReference type="Pfam" id="PF13481">
    <property type="entry name" value="AAA_25"/>
    <property type="match status" value="1"/>
</dbReference>
<feature type="domain" description="RecA family profile 1" evidence="14">
    <location>
        <begin position="68"/>
        <end position="216"/>
    </location>
</feature>
<accession>A0A1Y4DE83</accession>
<evidence type="ECO:0000256" key="10">
    <source>
        <dbReference type="ARBA" id="ARBA00023204"/>
    </source>
</evidence>
<keyword evidence="6 13" id="KW-0862">Zinc</keyword>
<dbReference type="SUPFAM" id="SSF54211">
    <property type="entry name" value="Ribosomal protein S5 domain 2-like"/>
    <property type="match status" value="1"/>
</dbReference>
<dbReference type="SMART" id="SM00382">
    <property type="entry name" value="AAA"/>
    <property type="match status" value="1"/>
</dbReference>
<evidence type="ECO:0000256" key="13">
    <source>
        <dbReference type="RuleBase" id="RU003555"/>
    </source>
</evidence>
<evidence type="ECO:0000256" key="3">
    <source>
        <dbReference type="ARBA" id="ARBA00022763"/>
    </source>
</evidence>
<dbReference type="Proteomes" id="UP000196368">
    <property type="component" value="Unassembled WGS sequence"/>
</dbReference>
<dbReference type="PANTHER" id="PTHR32472:SF10">
    <property type="entry name" value="DNA REPAIR PROTEIN RADA-LIKE PROTEIN"/>
    <property type="match status" value="1"/>
</dbReference>
<evidence type="ECO:0000313" key="16">
    <source>
        <dbReference type="Proteomes" id="UP000196368"/>
    </source>
</evidence>
<gene>
    <name evidence="11" type="primary">radA</name>
    <name evidence="15" type="ORF">B5F75_00810</name>
</gene>
<keyword evidence="4 13" id="KW-0863">Zinc-finger</keyword>
<evidence type="ECO:0000256" key="12">
    <source>
        <dbReference type="NCBIfam" id="TIGR00416"/>
    </source>
</evidence>
<evidence type="ECO:0000256" key="11">
    <source>
        <dbReference type="HAMAP-Rule" id="MF_01498"/>
    </source>
</evidence>
<dbReference type="HAMAP" id="MF_01498">
    <property type="entry name" value="RadA_bact"/>
    <property type="match status" value="1"/>
</dbReference>
<comment type="caution">
    <text evidence="15">The sequence shown here is derived from an EMBL/GenBank/DDBJ whole genome shotgun (WGS) entry which is preliminary data.</text>
</comment>
<dbReference type="GO" id="GO:0005829">
    <property type="term" value="C:cytosol"/>
    <property type="evidence" value="ECO:0007669"/>
    <property type="project" value="TreeGrafter"/>
</dbReference>
<comment type="domain">
    <text evidence="11">The middle region has homology to RecA with ATPase motifs including the RadA KNRFG motif, while the C-terminus is homologous to Lon protease.</text>
</comment>
<dbReference type="Gene3D" id="3.30.230.10">
    <property type="match status" value="1"/>
</dbReference>
<dbReference type="EMBL" id="NFJD01000001">
    <property type="protein sequence ID" value="OUO57346.1"/>
    <property type="molecule type" value="Genomic_DNA"/>
</dbReference>
<keyword evidence="10 11" id="KW-0234">DNA repair</keyword>
<evidence type="ECO:0000313" key="15">
    <source>
        <dbReference type="EMBL" id="OUO57346.1"/>
    </source>
</evidence>
<dbReference type="RefSeq" id="WP_087286478.1">
    <property type="nucleotide sequence ID" value="NZ_NFJD01000001.1"/>
</dbReference>
<feature type="short sequence motif" description="RadA KNRFG motif" evidence="11">
    <location>
        <begin position="253"/>
        <end position="257"/>
    </location>
</feature>
<comment type="function">
    <text evidence="13">DNA-dependent ATPase involved in processing of recombination intermediates, plays a role in repairing DNA breaks. Stimulates the branch migration of RecA-mediated strand transfer reactions, allowing the 3' invading strand to extend heteroduplex DNA faster. Binds ssDNA in the presence of ADP but not other nucleotides, has ATPase activity that is stimulated by ssDNA and various branched DNA structures, but inhibited by SSB. Does not have RecA's homology-searching function.</text>
</comment>
<dbReference type="OrthoDB" id="9803906at2"/>
<name>A0A1Y4DE83_9BACT</name>
<comment type="similarity">
    <text evidence="11 13">Belongs to the RecA family. RadA subfamily.</text>
</comment>
<dbReference type="GO" id="GO:0000725">
    <property type="term" value="P:recombinational repair"/>
    <property type="evidence" value="ECO:0007669"/>
    <property type="project" value="UniProtKB-UniRule"/>
</dbReference>
<feature type="binding site" evidence="11">
    <location>
        <begin position="97"/>
        <end position="104"/>
    </location>
    <ligand>
        <name>ATP</name>
        <dbReference type="ChEBI" id="CHEBI:30616"/>
    </ligand>
</feature>
<dbReference type="InterPro" id="IPR014721">
    <property type="entry name" value="Ribsml_uS5_D2-typ_fold_subgr"/>
</dbReference>
<dbReference type="GO" id="GO:0008270">
    <property type="term" value="F:zinc ion binding"/>
    <property type="evidence" value="ECO:0007669"/>
    <property type="project" value="UniProtKB-KW"/>
</dbReference>
<comment type="function">
    <text evidence="11">Plays a role in repairing double-strand DNA breaks, probably involving stabilizing or processing branched DNA or blocked replication forks.</text>
</comment>
<keyword evidence="16" id="KW-1185">Reference proteome</keyword>
<keyword evidence="2 11" id="KW-0547">Nucleotide-binding</keyword>
<dbReference type="CDD" id="cd01121">
    <property type="entry name" value="RadA_SMS_N"/>
    <property type="match status" value="1"/>
</dbReference>
<keyword evidence="1 11" id="KW-0479">Metal-binding</keyword>
<dbReference type="GO" id="GO:0003684">
    <property type="term" value="F:damaged DNA binding"/>
    <property type="evidence" value="ECO:0007669"/>
    <property type="project" value="InterPro"/>
</dbReference>
<dbReference type="InterPro" id="IPR041166">
    <property type="entry name" value="Rubredoxin_2"/>
</dbReference>
<keyword evidence="9 11" id="KW-0238">DNA-binding</keyword>
<dbReference type="GO" id="GO:0005524">
    <property type="term" value="F:ATP binding"/>
    <property type="evidence" value="ECO:0007669"/>
    <property type="project" value="UniProtKB-UniRule"/>
</dbReference>
<dbReference type="InterPro" id="IPR020568">
    <property type="entry name" value="Ribosomal_Su5_D2-typ_SF"/>
</dbReference>
<keyword evidence="3 11" id="KW-0227">DNA damage</keyword>
<keyword evidence="8 11" id="KW-0346">Stress response</keyword>
<dbReference type="FunFam" id="3.40.50.300:FF:000050">
    <property type="entry name" value="DNA repair protein RadA"/>
    <property type="match status" value="1"/>
</dbReference>
<evidence type="ECO:0000256" key="7">
    <source>
        <dbReference type="ARBA" id="ARBA00022840"/>
    </source>
</evidence>
<evidence type="ECO:0000259" key="14">
    <source>
        <dbReference type="PROSITE" id="PS50162"/>
    </source>
</evidence>
<evidence type="ECO:0000256" key="4">
    <source>
        <dbReference type="ARBA" id="ARBA00022771"/>
    </source>
</evidence>
<proteinExistence type="inferred from homology"/>
<keyword evidence="7 11" id="KW-0067">ATP-binding</keyword>
<feature type="region of interest" description="Lon-protease-like" evidence="11">
    <location>
        <begin position="353"/>
        <end position="455"/>
    </location>
</feature>
<dbReference type="PANTHER" id="PTHR32472">
    <property type="entry name" value="DNA REPAIR PROTEIN RADA"/>
    <property type="match status" value="1"/>
</dbReference>
<keyword evidence="5" id="KW-0378">Hydrolase</keyword>
<evidence type="ECO:0000256" key="9">
    <source>
        <dbReference type="ARBA" id="ARBA00023125"/>
    </source>
</evidence>